<dbReference type="InterPro" id="IPR029058">
    <property type="entry name" value="AB_hydrolase_fold"/>
</dbReference>
<evidence type="ECO:0000313" key="3">
    <source>
        <dbReference type="EMBL" id="SDM58901.1"/>
    </source>
</evidence>
<dbReference type="Gene3D" id="3.40.50.1820">
    <property type="entry name" value="alpha/beta hydrolase"/>
    <property type="match status" value="1"/>
</dbReference>
<organism evidence="3 4">
    <name type="scientific">Fictibacillus solisalsi</name>
    <dbReference type="NCBI Taxonomy" id="459525"/>
    <lineage>
        <taxon>Bacteria</taxon>
        <taxon>Bacillati</taxon>
        <taxon>Bacillota</taxon>
        <taxon>Bacilli</taxon>
        <taxon>Bacillales</taxon>
        <taxon>Fictibacillaceae</taxon>
        <taxon>Fictibacillus</taxon>
    </lineage>
</organism>
<dbReference type="Pfam" id="PF00326">
    <property type="entry name" value="Peptidase_S9"/>
    <property type="match status" value="1"/>
</dbReference>
<dbReference type="OrthoDB" id="31158at2"/>
<name>A0A1G9UG57_9BACL</name>
<dbReference type="InterPro" id="IPR050261">
    <property type="entry name" value="FrsA_esterase"/>
</dbReference>
<evidence type="ECO:0000313" key="4">
    <source>
        <dbReference type="Proteomes" id="UP000199544"/>
    </source>
</evidence>
<feature type="domain" description="Peptidase S9 prolyl oligopeptidase catalytic" evidence="2">
    <location>
        <begin position="88"/>
        <end position="252"/>
    </location>
</feature>
<reference evidence="4" key="1">
    <citation type="submission" date="2016-10" db="EMBL/GenBank/DDBJ databases">
        <authorList>
            <person name="Varghese N."/>
            <person name="Submissions S."/>
        </authorList>
    </citation>
    <scope>NUCLEOTIDE SEQUENCE [LARGE SCALE GENOMIC DNA]</scope>
    <source>
        <strain evidence="4">CGMCC 1.6854</strain>
    </source>
</reference>
<dbReference type="STRING" id="459525.SAMN04488137_0905"/>
<dbReference type="PANTHER" id="PTHR22946">
    <property type="entry name" value="DIENELACTONE HYDROLASE DOMAIN-CONTAINING PROTEIN-RELATED"/>
    <property type="match status" value="1"/>
</dbReference>
<accession>A0A1G9UG57</accession>
<gene>
    <name evidence="3" type="ORF">SAMN04488137_0905</name>
</gene>
<keyword evidence="4" id="KW-1185">Reference proteome</keyword>
<dbReference type="Proteomes" id="UP000199544">
    <property type="component" value="Unassembled WGS sequence"/>
</dbReference>
<dbReference type="RefSeq" id="WP_090232863.1">
    <property type="nucleotide sequence ID" value="NZ_FNHW01000001.1"/>
</dbReference>
<dbReference type="GO" id="GO:0008236">
    <property type="term" value="F:serine-type peptidase activity"/>
    <property type="evidence" value="ECO:0007669"/>
    <property type="project" value="InterPro"/>
</dbReference>
<dbReference type="GO" id="GO:0006508">
    <property type="term" value="P:proteolysis"/>
    <property type="evidence" value="ECO:0007669"/>
    <property type="project" value="InterPro"/>
</dbReference>
<dbReference type="AlphaFoldDB" id="A0A1G9UG57"/>
<sequence length="254" mass="29078">MVNIESRSIKSIPVLHAFDEKKQGDKLPLMIFIHGFTSAKEHNLHFAYSLAEKGYRVILPDMLHHGDRMSDVSADRRMYSFWDIVIQGIQDVNTLIKALNEEGLIDPERVGLSGTSMGGIITFGALSQYPFIKAAVTLMATPGYEAFAYWQIEKMKQLEISLPYSQEALAKIMSIIKPFDLTANMKKLDNRPLLLWHSKVDQVVPYSQSYEFYQKAKPLYKNPENIQYISDETSGHKVSRTAYLEAVKWFIKHL</sequence>
<proteinExistence type="predicted"/>
<dbReference type="InterPro" id="IPR001375">
    <property type="entry name" value="Peptidase_S9_cat"/>
</dbReference>
<evidence type="ECO:0000256" key="1">
    <source>
        <dbReference type="ARBA" id="ARBA00022801"/>
    </source>
</evidence>
<dbReference type="PANTHER" id="PTHR22946:SF9">
    <property type="entry name" value="POLYKETIDE TRANSFERASE AF380"/>
    <property type="match status" value="1"/>
</dbReference>
<dbReference type="SUPFAM" id="SSF53474">
    <property type="entry name" value="alpha/beta-Hydrolases"/>
    <property type="match status" value="1"/>
</dbReference>
<evidence type="ECO:0000259" key="2">
    <source>
        <dbReference type="Pfam" id="PF00326"/>
    </source>
</evidence>
<protein>
    <recommendedName>
        <fullName evidence="2">Peptidase S9 prolyl oligopeptidase catalytic domain-containing protein</fullName>
    </recommendedName>
</protein>
<dbReference type="GO" id="GO:0052689">
    <property type="term" value="F:carboxylic ester hydrolase activity"/>
    <property type="evidence" value="ECO:0007669"/>
    <property type="project" value="UniProtKB-ARBA"/>
</dbReference>
<dbReference type="EMBL" id="FNHW01000001">
    <property type="protein sequence ID" value="SDM58901.1"/>
    <property type="molecule type" value="Genomic_DNA"/>
</dbReference>
<keyword evidence="1" id="KW-0378">Hydrolase</keyword>